<evidence type="ECO:0000313" key="3">
    <source>
        <dbReference type="Proteomes" id="UP000187209"/>
    </source>
</evidence>
<organism evidence="2 3">
    <name type="scientific">Stentor coeruleus</name>
    <dbReference type="NCBI Taxonomy" id="5963"/>
    <lineage>
        <taxon>Eukaryota</taxon>
        <taxon>Sar</taxon>
        <taxon>Alveolata</taxon>
        <taxon>Ciliophora</taxon>
        <taxon>Postciliodesmatophora</taxon>
        <taxon>Heterotrichea</taxon>
        <taxon>Heterotrichida</taxon>
        <taxon>Stentoridae</taxon>
        <taxon>Stentor</taxon>
    </lineage>
</organism>
<keyword evidence="1" id="KW-0732">Signal</keyword>
<sequence>MVVKAYLTLAIVMIFFVSASSTFGDVHCDARGGCYCNCSWANSDTCKVDDGSCCFACCCTNPPDPPNPPGPQKNYCPSSNDLTIAYNAGGMINIYNGGWSIYGGGAVATKAAFNLLGGSVEWDVDFSHAIPGVNGNIYTICPTGVGSGGFTQSNYCDGAQPAGSNWCVEVDWIESNGNCGGQTTLHDIPGPGNNGCTAWGCAASYYYNGQNSFQMKVTYDANGVWTTTRNGQVISPSSLNPTPSASDWATVKQQYSSHGAVIYSSQWTGWVPVESCGTSGNLHASSFAIKNLRITGSLVQGPEPTVCSS</sequence>
<feature type="chain" id="PRO_5013068400" evidence="1">
    <location>
        <begin position="25"/>
        <end position="309"/>
    </location>
</feature>
<evidence type="ECO:0000313" key="2">
    <source>
        <dbReference type="EMBL" id="OMJ70686.1"/>
    </source>
</evidence>
<comment type="caution">
    <text evidence="2">The sequence shown here is derived from an EMBL/GenBank/DDBJ whole genome shotgun (WGS) entry which is preliminary data.</text>
</comment>
<dbReference type="Proteomes" id="UP000187209">
    <property type="component" value="Unassembled WGS sequence"/>
</dbReference>
<dbReference type="AlphaFoldDB" id="A0A1R2B1R4"/>
<name>A0A1R2B1R4_9CILI</name>
<dbReference type="EMBL" id="MPUH01001062">
    <property type="protein sequence ID" value="OMJ70686.1"/>
    <property type="molecule type" value="Genomic_DNA"/>
</dbReference>
<proteinExistence type="predicted"/>
<evidence type="ECO:0000256" key="1">
    <source>
        <dbReference type="SAM" id="SignalP"/>
    </source>
</evidence>
<reference evidence="2 3" key="1">
    <citation type="submission" date="2016-11" db="EMBL/GenBank/DDBJ databases">
        <title>The macronuclear genome of Stentor coeruleus: a giant cell with tiny introns.</title>
        <authorList>
            <person name="Slabodnick M."/>
            <person name="Ruby J.G."/>
            <person name="Reiff S.B."/>
            <person name="Swart E.C."/>
            <person name="Gosai S."/>
            <person name="Prabakaran S."/>
            <person name="Witkowska E."/>
            <person name="Larue G.E."/>
            <person name="Fisher S."/>
            <person name="Freeman R.M."/>
            <person name="Gunawardena J."/>
            <person name="Chu W."/>
            <person name="Stover N.A."/>
            <person name="Gregory B.D."/>
            <person name="Nowacki M."/>
            <person name="Derisi J."/>
            <person name="Roy S.W."/>
            <person name="Marshall W.F."/>
            <person name="Sood P."/>
        </authorList>
    </citation>
    <scope>NUCLEOTIDE SEQUENCE [LARGE SCALE GENOMIC DNA]</scope>
    <source>
        <strain evidence="2">WM001</strain>
    </source>
</reference>
<keyword evidence="3" id="KW-1185">Reference proteome</keyword>
<protein>
    <submittedName>
        <fullName evidence="2">Uncharacterized protein</fullName>
    </submittedName>
</protein>
<gene>
    <name evidence="2" type="ORF">SteCoe_31274</name>
</gene>
<accession>A0A1R2B1R4</accession>
<feature type="signal peptide" evidence="1">
    <location>
        <begin position="1"/>
        <end position="24"/>
    </location>
</feature>
<dbReference type="OrthoDB" id="194836at2759"/>